<dbReference type="PRINTS" id="PR00119">
    <property type="entry name" value="CATATPASE"/>
</dbReference>
<sequence>MKKSYQLGGVSCQVCVNKIEKKLSKLDGMKEAVVNLSTEKLSVDYDESLLKDETITEVVKKLGYEIEEESDLKDVELDIDGISCQVCVNKIEKKVSKLNGVKSVIVNLANSRGKIVYDSDVIKLSEILEVMKKMGYTGTKHEESSENLKDKEKEEHLKREFLEFKIAIVFSAIVFYIAMGTMVGLPVPSIISPDINPLNFAIIQFILALPVVYIGRRFYTVGIKQLFMRSPSMDSLIATGTGSALLYSIYGTFKIAEGNYHYVHSLYYESAVVILALILLGKYLEGVSKGKTSEAIKKLMSLKSKKANLVRNGEIVQVDIEEVEKGEVLLVKPGESIPVDGKVIDGNSTVDESMLTGESIPIDKAAGDIVYGASINKNGSLKIEATAVGKDTVISKIIKLVENAQGSKAPIAKIADKVSAYFVPIVMIIATAAGIIWYYLGSRGIVEINNTPSIFALTIFISVMVIACPCSLGLATPTAIMVGTGRGAELGILIKSGEALEKAHKVNTVVFDKTGTLTEGKPKVTDILTMEGYKENDTLQIAGALELHSEHPLGEAIVEEAKNRGLIFPQVNDFISITGQGVYGKIEESEVLIGNVKLMKAKNIEITMKKELDELASQGKTPMYMAIDGKFLGIIAVADVMKEEAVDTIKELKERGYKIGMITGDNKITAEAIGKQVGIDMIFAEVTPEDKYLKVKELQEEGYNVAMVGDGINDSPALVQADVGIAIGGGTDIAMESADIVLMKRNLKDVLTAMDLSNATIRNIKQNLFWAFIYNTLGIPIAAGLLYPFTGHLLNPMIAGGAMAMSSVSVVTNALRLKNFKKQ</sequence>
<dbReference type="InterPro" id="IPR036163">
    <property type="entry name" value="HMA_dom_sf"/>
</dbReference>
<organism evidence="17 18">
    <name type="scientific">Fusobacterium ulcerans 12-1B</name>
    <dbReference type="NCBI Taxonomy" id="457404"/>
    <lineage>
        <taxon>Bacteria</taxon>
        <taxon>Fusobacteriati</taxon>
        <taxon>Fusobacteriota</taxon>
        <taxon>Fusobacteriia</taxon>
        <taxon>Fusobacteriales</taxon>
        <taxon>Fusobacteriaceae</taxon>
        <taxon>Fusobacterium</taxon>
    </lineage>
</organism>
<evidence type="ECO:0000256" key="8">
    <source>
        <dbReference type="ARBA" id="ARBA00022796"/>
    </source>
</evidence>
<comment type="subcellular location">
    <subcellularLocation>
        <location evidence="15">Cell membrane</location>
    </subcellularLocation>
    <subcellularLocation>
        <location evidence="1">Endomembrane system</location>
        <topology evidence="1">Multi-pass membrane protein</topology>
    </subcellularLocation>
</comment>
<comment type="caution">
    <text evidence="17">The sequence shown here is derived from an EMBL/GenBank/DDBJ whole genome shotgun (WGS) entry which is preliminary data.</text>
</comment>
<dbReference type="GO" id="GO:0043682">
    <property type="term" value="F:P-type divalent copper transporter activity"/>
    <property type="evidence" value="ECO:0007669"/>
    <property type="project" value="TreeGrafter"/>
</dbReference>
<feature type="transmembrane region" description="Helical" evidence="15">
    <location>
        <begin position="166"/>
        <end position="191"/>
    </location>
</feature>
<keyword evidence="6" id="KW-0677">Repeat</keyword>
<dbReference type="SFLD" id="SFLDG00002">
    <property type="entry name" value="C1.7:_P-type_atpase_like"/>
    <property type="match status" value="1"/>
</dbReference>
<dbReference type="InterPro" id="IPR023214">
    <property type="entry name" value="HAD_sf"/>
</dbReference>
<evidence type="ECO:0000313" key="17">
    <source>
        <dbReference type="EMBL" id="EHO83061.1"/>
    </source>
</evidence>
<dbReference type="InterPro" id="IPR006122">
    <property type="entry name" value="HMA_Cu_ion-bd"/>
</dbReference>
<feature type="transmembrane region" description="Helical" evidence="15">
    <location>
        <begin position="452"/>
        <end position="476"/>
    </location>
</feature>
<protein>
    <submittedName>
        <fullName evidence="17">Heavy metal translocating P-type ATPase</fullName>
    </submittedName>
</protein>
<evidence type="ECO:0000256" key="3">
    <source>
        <dbReference type="ARBA" id="ARBA00022448"/>
    </source>
</evidence>
<dbReference type="Proteomes" id="UP000003233">
    <property type="component" value="Unassembled WGS sequence"/>
</dbReference>
<dbReference type="InterPro" id="IPR036412">
    <property type="entry name" value="HAD-like_sf"/>
</dbReference>
<dbReference type="InterPro" id="IPR008250">
    <property type="entry name" value="ATPase_P-typ_transduc_dom_A_sf"/>
</dbReference>
<reference evidence="17 18" key="1">
    <citation type="submission" date="2012-07" db="EMBL/GenBank/DDBJ databases">
        <title>The Genome Sequence of Fusobacterium ulcerans 12_1B.</title>
        <authorList>
            <consortium name="The Broad Institute Genome Sequencing Platform"/>
            <person name="Earl A."/>
            <person name="Ward D."/>
            <person name="Feldgarden M."/>
            <person name="Gevers D."/>
            <person name="Strauss J."/>
            <person name="Ambrose C.E."/>
            <person name="Allen-Vercoe E."/>
            <person name="Walker B."/>
            <person name="Young S.K."/>
            <person name="Zeng Q."/>
            <person name="Gargeya S."/>
            <person name="Fitzgerald M."/>
            <person name="Haas B."/>
            <person name="Abouelleil A."/>
            <person name="Alvarado L."/>
            <person name="Arachchi H.M."/>
            <person name="Berlin A.M."/>
            <person name="Chapman S.B."/>
            <person name="Goldberg J."/>
            <person name="Griggs A."/>
            <person name="Gujja S."/>
            <person name="Hansen M."/>
            <person name="Howarth C."/>
            <person name="Imamovic A."/>
            <person name="Larimer J."/>
            <person name="McCowen C."/>
            <person name="Montmayeur A."/>
            <person name="Murphy C."/>
            <person name="Neiman D."/>
            <person name="Pearson M."/>
            <person name="Priest M."/>
            <person name="Roberts A."/>
            <person name="Saif S."/>
            <person name="Shea T."/>
            <person name="Sisk P."/>
            <person name="Sykes S."/>
            <person name="Wortman J."/>
            <person name="Nusbaum C."/>
            <person name="Birren B."/>
        </authorList>
    </citation>
    <scope>NUCLEOTIDE SEQUENCE [LARGE SCALE GENOMIC DNA]</scope>
    <source>
        <strain evidence="17 18">12_1B</strain>
    </source>
</reference>
<evidence type="ECO:0000256" key="10">
    <source>
        <dbReference type="ARBA" id="ARBA00022842"/>
    </source>
</evidence>
<keyword evidence="9 15" id="KW-0067">ATP-binding</keyword>
<keyword evidence="8" id="KW-0186">Copper</keyword>
<dbReference type="NCBIfam" id="TIGR00003">
    <property type="entry name" value="copper ion binding protein"/>
    <property type="match status" value="2"/>
</dbReference>
<evidence type="ECO:0000256" key="15">
    <source>
        <dbReference type="RuleBase" id="RU362081"/>
    </source>
</evidence>
<dbReference type="NCBIfam" id="TIGR01511">
    <property type="entry name" value="ATPase-IB1_Cu"/>
    <property type="match status" value="1"/>
</dbReference>
<dbReference type="InterPro" id="IPR006121">
    <property type="entry name" value="HMA_dom"/>
</dbReference>
<dbReference type="FunFam" id="3.30.70.100:FF:000001">
    <property type="entry name" value="ATPase copper transporting beta"/>
    <property type="match status" value="2"/>
</dbReference>
<keyword evidence="8" id="KW-0187">Copper transport</keyword>
<evidence type="ECO:0000313" key="18">
    <source>
        <dbReference type="Proteomes" id="UP000003233"/>
    </source>
</evidence>
<dbReference type="PRINTS" id="PR00942">
    <property type="entry name" value="CUATPASEI"/>
</dbReference>
<evidence type="ECO:0000256" key="7">
    <source>
        <dbReference type="ARBA" id="ARBA00022741"/>
    </source>
</evidence>
<dbReference type="GO" id="GO:0005524">
    <property type="term" value="F:ATP binding"/>
    <property type="evidence" value="ECO:0007669"/>
    <property type="project" value="UniProtKB-UniRule"/>
</dbReference>
<evidence type="ECO:0000259" key="16">
    <source>
        <dbReference type="PROSITE" id="PS50846"/>
    </source>
</evidence>
<keyword evidence="3" id="KW-0813">Transport</keyword>
<dbReference type="SFLD" id="SFLDF00027">
    <property type="entry name" value="p-type_atpase"/>
    <property type="match status" value="1"/>
</dbReference>
<dbReference type="Gene3D" id="2.70.150.10">
    <property type="entry name" value="Calcium-transporting ATPase, cytoplasmic transduction domain A"/>
    <property type="match status" value="1"/>
</dbReference>
<dbReference type="PRINTS" id="PR00943">
    <property type="entry name" value="CUATPASE"/>
</dbReference>
<dbReference type="NCBIfam" id="TIGR01525">
    <property type="entry name" value="ATPase-IB_hvy"/>
    <property type="match status" value="1"/>
</dbReference>
<name>H1PRP8_9FUSO</name>
<evidence type="ECO:0000256" key="14">
    <source>
        <dbReference type="ARBA" id="ARBA00023136"/>
    </source>
</evidence>
<dbReference type="GO" id="GO:0055070">
    <property type="term" value="P:copper ion homeostasis"/>
    <property type="evidence" value="ECO:0007669"/>
    <property type="project" value="TreeGrafter"/>
</dbReference>
<dbReference type="InterPro" id="IPR001757">
    <property type="entry name" value="P_typ_ATPase"/>
</dbReference>
<dbReference type="Gene3D" id="3.40.1110.10">
    <property type="entry name" value="Calcium-transporting ATPase, cytoplasmic domain N"/>
    <property type="match status" value="2"/>
</dbReference>
<dbReference type="PROSITE" id="PS50846">
    <property type="entry name" value="HMA_2"/>
    <property type="match status" value="2"/>
</dbReference>
<dbReference type="BioCyc" id="FSP457404-HMP:GTSQ-1093-MONOMER"/>
<dbReference type="AlphaFoldDB" id="H1PRP8"/>
<proteinExistence type="inferred from homology"/>
<keyword evidence="7 15" id="KW-0547">Nucleotide-binding</keyword>
<dbReference type="GO" id="GO:0012505">
    <property type="term" value="C:endomembrane system"/>
    <property type="evidence" value="ECO:0007669"/>
    <property type="project" value="UniProtKB-SubCell"/>
</dbReference>
<evidence type="ECO:0000256" key="1">
    <source>
        <dbReference type="ARBA" id="ARBA00004127"/>
    </source>
</evidence>
<evidence type="ECO:0000256" key="9">
    <source>
        <dbReference type="ARBA" id="ARBA00022840"/>
    </source>
</evidence>
<dbReference type="SUPFAM" id="SSF81653">
    <property type="entry name" value="Calcium ATPase, transduction domain A"/>
    <property type="match status" value="1"/>
</dbReference>
<dbReference type="SFLD" id="SFLDS00003">
    <property type="entry name" value="Haloacid_Dehalogenase"/>
    <property type="match status" value="1"/>
</dbReference>
<keyword evidence="5 15" id="KW-0479">Metal-binding</keyword>
<evidence type="ECO:0000256" key="4">
    <source>
        <dbReference type="ARBA" id="ARBA00022692"/>
    </source>
</evidence>
<dbReference type="Pfam" id="PF00702">
    <property type="entry name" value="Hydrolase"/>
    <property type="match status" value="1"/>
</dbReference>
<dbReference type="NCBIfam" id="TIGR01494">
    <property type="entry name" value="ATPase_P-type"/>
    <property type="match status" value="1"/>
</dbReference>
<dbReference type="FunFam" id="2.70.150.10:FF:000002">
    <property type="entry name" value="Copper-transporting ATPase 1, putative"/>
    <property type="match status" value="1"/>
</dbReference>
<keyword evidence="18" id="KW-1185">Reference proteome</keyword>
<dbReference type="PATRIC" id="fig|457404.5.peg.178"/>
<dbReference type="SUPFAM" id="SSF81665">
    <property type="entry name" value="Calcium ATPase, transmembrane domain M"/>
    <property type="match status" value="1"/>
</dbReference>
<evidence type="ECO:0000256" key="5">
    <source>
        <dbReference type="ARBA" id="ARBA00022723"/>
    </source>
</evidence>
<dbReference type="InterPro" id="IPR023298">
    <property type="entry name" value="ATPase_P-typ_TM_dom_sf"/>
</dbReference>
<evidence type="ECO:0000256" key="11">
    <source>
        <dbReference type="ARBA" id="ARBA00022967"/>
    </source>
</evidence>
<dbReference type="GO" id="GO:0005886">
    <property type="term" value="C:plasma membrane"/>
    <property type="evidence" value="ECO:0007669"/>
    <property type="project" value="UniProtKB-SubCell"/>
</dbReference>
<keyword evidence="4 15" id="KW-0812">Transmembrane</keyword>
<feature type="transmembrane region" description="Helical" evidence="15">
    <location>
        <begin position="197"/>
        <end position="215"/>
    </location>
</feature>
<dbReference type="InterPro" id="IPR027256">
    <property type="entry name" value="P-typ_ATPase_IB"/>
</dbReference>
<evidence type="ECO:0000256" key="12">
    <source>
        <dbReference type="ARBA" id="ARBA00022989"/>
    </source>
</evidence>
<dbReference type="GO" id="GO:0005507">
    <property type="term" value="F:copper ion binding"/>
    <property type="evidence" value="ECO:0007669"/>
    <property type="project" value="InterPro"/>
</dbReference>
<feature type="transmembrane region" description="Helical" evidence="15">
    <location>
        <begin position="265"/>
        <end position="284"/>
    </location>
</feature>
<gene>
    <name evidence="17" type="ORF">HMPREF0402_01091</name>
</gene>
<dbReference type="GO" id="GO:0016887">
    <property type="term" value="F:ATP hydrolysis activity"/>
    <property type="evidence" value="ECO:0007669"/>
    <property type="project" value="InterPro"/>
</dbReference>
<dbReference type="InterPro" id="IPR018303">
    <property type="entry name" value="ATPase_P-typ_P_site"/>
</dbReference>
<feature type="transmembrane region" description="Helical" evidence="15">
    <location>
        <begin position="768"/>
        <end position="787"/>
    </location>
</feature>
<dbReference type="SUPFAM" id="SSF55008">
    <property type="entry name" value="HMA, heavy metal-associated domain"/>
    <property type="match status" value="2"/>
</dbReference>
<dbReference type="CDD" id="cd00371">
    <property type="entry name" value="HMA"/>
    <property type="match status" value="2"/>
</dbReference>
<comment type="similarity">
    <text evidence="2 15">Belongs to the cation transport ATPase (P-type) (TC 3.A.3) family. Type IB subfamily.</text>
</comment>
<dbReference type="Pfam" id="PF00403">
    <property type="entry name" value="HMA"/>
    <property type="match status" value="2"/>
</dbReference>
<keyword evidence="15" id="KW-1003">Cell membrane</keyword>
<feature type="transmembrane region" description="Helical" evidence="15">
    <location>
        <begin position="793"/>
        <end position="815"/>
    </location>
</feature>
<dbReference type="InterPro" id="IPR059000">
    <property type="entry name" value="ATPase_P-type_domA"/>
</dbReference>
<feature type="domain" description="HMA" evidence="16">
    <location>
        <begin position="73"/>
        <end position="139"/>
    </location>
</feature>
<feature type="domain" description="HMA" evidence="16">
    <location>
        <begin position="1"/>
        <end position="67"/>
    </location>
</feature>
<accession>H1PRP8</accession>
<dbReference type="Gene3D" id="3.40.50.1000">
    <property type="entry name" value="HAD superfamily/HAD-like"/>
    <property type="match status" value="1"/>
</dbReference>
<dbReference type="InterPro" id="IPR023299">
    <property type="entry name" value="ATPase_P-typ_cyto_dom_N"/>
</dbReference>
<evidence type="ECO:0000256" key="2">
    <source>
        <dbReference type="ARBA" id="ARBA00006024"/>
    </source>
</evidence>
<feature type="transmembrane region" description="Helical" evidence="15">
    <location>
        <begin position="418"/>
        <end position="440"/>
    </location>
</feature>
<dbReference type="CDD" id="cd02094">
    <property type="entry name" value="P-type_ATPase_Cu-like"/>
    <property type="match status" value="1"/>
</dbReference>
<dbReference type="Pfam" id="PF00122">
    <property type="entry name" value="E1-E2_ATPase"/>
    <property type="match status" value="1"/>
</dbReference>
<dbReference type="PANTHER" id="PTHR43520">
    <property type="entry name" value="ATP7, ISOFORM B"/>
    <property type="match status" value="1"/>
</dbReference>
<dbReference type="EMBL" id="AGWJ02000002">
    <property type="protein sequence ID" value="EHO83061.1"/>
    <property type="molecule type" value="Genomic_DNA"/>
</dbReference>
<dbReference type="PROSITE" id="PS00154">
    <property type="entry name" value="ATPASE_E1_E2"/>
    <property type="match status" value="1"/>
</dbReference>
<keyword evidence="12 15" id="KW-1133">Transmembrane helix</keyword>
<keyword evidence="13" id="KW-0406">Ion transport</keyword>
<evidence type="ECO:0000256" key="13">
    <source>
        <dbReference type="ARBA" id="ARBA00023065"/>
    </source>
</evidence>
<dbReference type="InterPro" id="IPR044492">
    <property type="entry name" value="P_typ_ATPase_HD_dom"/>
</dbReference>
<keyword evidence="14 15" id="KW-0472">Membrane</keyword>
<evidence type="ECO:0000256" key="6">
    <source>
        <dbReference type="ARBA" id="ARBA00022737"/>
    </source>
</evidence>
<dbReference type="Gene3D" id="3.30.70.100">
    <property type="match status" value="2"/>
</dbReference>
<keyword evidence="11" id="KW-1278">Translocase</keyword>
<feature type="transmembrane region" description="Helical" evidence="15">
    <location>
        <begin position="236"/>
        <end position="253"/>
    </location>
</feature>
<dbReference type="PANTHER" id="PTHR43520:SF8">
    <property type="entry name" value="P-TYPE CU(+) TRANSPORTER"/>
    <property type="match status" value="1"/>
</dbReference>
<dbReference type="RefSeq" id="WP_008696538.1">
    <property type="nucleotide sequence ID" value="NZ_KE161007.1"/>
</dbReference>
<keyword evidence="10" id="KW-0460">Magnesium</keyword>
<dbReference type="SUPFAM" id="SSF56784">
    <property type="entry name" value="HAD-like"/>
    <property type="match status" value="1"/>
</dbReference>
<dbReference type="HOGENOM" id="CLU_001771_0_3_0"/>